<dbReference type="EMBL" id="CP010822">
    <property type="protein sequence ID" value="ALJ91007.1"/>
    <property type="molecule type" value="Genomic_DNA"/>
</dbReference>
<dbReference type="Pfam" id="PF00265">
    <property type="entry name" value="TK"/>
    <property type="match status" value="1"/>
</dbReference>
<protein>
    <recommendedName>
        <fullName evidence="2 8">Thymidine kinase</fullName>
        <ecNumber evidence="2 8">2.7.1.21</ecNumber>
    </recommendedName>
</protein>
<evidence type="ECO:0000256" key="2">
    <source>
        <dbReference type="ARBA" id="ARBA00012118"/>
    </source>
</evidence>
<name>A0ABM5VLI7_THEA5</name>
<feature type="binding site" evidence="8">
    <location>
        <position position="184"/>
    </location>
    <ligand>
        <name>Zn(2+)</name>
        <dbReference type="ChEBI" id="CHEBI:29105"/>
    </ligand>
</feature>
<dbReference type="PIRSF" id="PIRSF035805">
    <property type="entry name" value="TK_cell"/>
    <property type="match status" value="1"/>
</dbReference>
<comment type="similarity">
    <text evidence="1 8 10">Belongs to the thymidine kinase family.</text>
</comment>
<keyword evidence="7 8" id="KW-0067">ATP-binding</keyword>
<gene>
    <name evidence="8" type="primary">tdk</name>
    <name evidence="11" type="ORF">TO73_1163</name>
</gene>
<dbReference type="Gene3D" id="3.40.50.300">
    <property type="entry name" value="P-loop containing nucleotide triphosphate hydrolases"/>
    <property type="match status" value="1"/>
</dbReference>
<evidence type="ECO:0000256" key="7">
    <source>
        <dbReference type="ARBA" id="ARBA00022840"/>
    </source>
</evidence>
<dbReference type="InterPro" id="IPR027417">
    <property type="entry name" value="P-loop_NTPase"/>
</dbReference>
<evidence type="ECO:0000256" key="9">
    <source>
        <dbReference type="RuleBase" id="RU000544"/>
    </source>
</evidence>
<dbReference type="PANTHER" id="PTHR11441:SF0">
    <property type="entry name" value="THYMIDINE KINASE, CYTOSOLIC"/>
    <property type="match status" value="1"/>
</dbReference>
<dbReference type="SUPFAM" id="SSF52540">
    <property type="entry name" value="P-loop containing nucleoside triphosphate hydrolases"/>
    <property type="match status" value="1"/>
</dbReference>
<reference evidence="12" key="1">
    <citation type="journal article" date="2015" name="PLoS ONE">
        <title>Complete Genome Sequence of Thermus aquaticus Y51MC23.</title>
        <authorList>
            <person name="Brumm P.J."/>
            <person name="Monsma S."/>
            <person name="Keough B."/>
            <person name="Jasinovica S."/>
            <person name="Ferguson E."/>
            <person name="Schoenfeld T."/>
            <person name="Lodes M."/>
            <person name="Mead D.A."/>
        </authorList>
    </citation>
    <scope>NUCLEOTIDE SEQUENCE [LARGE SCALE GENOMIC DNA]</scope>
    <source>
        <strain evidence="12">BAA-2747 / Y51MC23</strain>
    </source>
</reference>
<dbReference type="InterPro" id="IPR020633">
    <property type="entry name" value="Thymidine_kinase_CS"/>
</dbReference>
<evidence type="ECO:0000256" key="8">
    <source>
        <dbReference type="HAMAP-Rule" id="MF_00124"/>
    </source>
</evidence>
<keyword evidence="3 8" id="KW-0237">DNA synthesis</keyword>
<proteinExistence type="inferred from homology"/>
<dbReference type="Gene3D" id="3.30.60.20">
    <property type="match status" value="1"/>
</dbReference>
<feature type="binding site" evidence="8">
    <location>
        <position position="187"/>
    </location>
    <ligand>
        <name>Zn(2+)</name>
        <dbReference type="ChEBI" id="CHEBI:29105"/>
    </ligand>
</feature>
<keyword evidence="8" id="KW-0862">Zinc</keyword>
<dbReference type="InterPro" id="IPR001267">
    <property type="entry name" value="Thymidine_kinase"/>
</dbReference>
<organism evidence="11 12">
    <name type="scientific">Thermus aquaticus (strain ATCC BAA-2747 / Y51MC23)</name>
    <dbReference type="NCBI Taxonomy" id="498848"/>
    <lineage>
        <taxon>Bacteria</taxon>
        <taxon>Thermotogati</taxon>
        <taxon>Deinococcota</taxon>
        <taxon>Deinococci</taxon>
        <taxon>Thermales</taxon>
        <taxon>Thermaceae</taxon>
        <taxon>Thermus</taxon>
    </lineage>
</organism>
<evidence type="ECO:0000256" key="6">
    <source>
        <dbReference type="ARBA" id="ARBA00022777"/>
    </source>
</evidence>
<dbReference type="NCBIfam" id="NF003296">
    <property type="entry name" value="PRK04296.1-1"/>
    <property type="match status" value="1"/>
</dbReference>
<evidence type="ECO:0000313" key="12">
    <source>
        <dbReference type="Proteomes" id="UP000058660"/>
    </source>
</evidence>
<feature type="binding site" evidence="8">
    <location>
        <position position="149"/>
    </location>
    <ligand>
        <name>Zn(2+)</name>
        <dbReference type="ChEBI" id="CHEBI:29105"/>
    </ligand>
</feature>
<dbReference type="SUPFAM" id="SSF57716">
    <property type="entry name" value="Glucocorticoid receptor-like (DNA-binding domain)"/>
    <property type="match status" value="1"/>
</dbReference>
<feature type="active site" description="Proton acceptor" evidence="8">
    <location>
        <position position="90"/>
    </location>
</feature>
<evidence type="ECO:0000256" key="3">
    <source>
        <dbReference type="ARBA" id="ARBA00022634"/>
    </source>
</evidence>
<comment type="subcellular location">
    <subcellularLocation>
        <location evidence="8">Cytoplasm</location>
    </subcellularLocation>
</comment>
<comment type="subunit">
    <text evidence="8">Homotetramer.</text>
</comment>
<keyword evidence="4 8" id="KW-0808">Transferase</keyword>
<evidence type="ECO:0000256" key="4">
    <source>
        <dbReference type="ARBA" id="ARBA00022679"/>
    </source>
</evidence>
<dbReference type="HAMAP" id="MF_00124">
    <property type="entry name" value="Thymidine_kinase"/>
    <property type="match status" value="1"/>
</dbReference>
<dbReference type="GO" id="GO:0004797">
    <property type="term" value="F:thymidine kinase activity"/>
    <property type="evidence" value="ECO:0007669"/>
    <property type="project" value="UniProtKB-EC"/>
</dbReference>
<keyword evidence="5 8" id="KW-0547">Nucleotide-binding</keyword>
<sequence length="192" mass="21478">MPPVMHRQGWIEVIVGPMFSGKSEELIRRVRRALIARQSVLVFKPRLDNRYHESHVVSHDGKQVAAIPVESAAEMEAHLDPLPQVVAVDEVQFLDRGLLPLVERLAAQGVRVILAGLDLDFRGEPFGLMPELLARAEFVEKLSAICPRCGAPATRTQRLVNGKPARYSDPVILVGAEEHYEPRCRACHEVWP</sequence>
<feature type="binding site" evidence="8">
    <location>
        <position position="146"/>
    </location>
    <ligand>
        <name>Zn(2+)</name>
        <dbReference type="ChEBI" id="CHEBI:29105"/>
    </ligand>
</feature>
<keyword evidence="12" id="KW-1185">Reference proteome</keyword>
<comment type="catalytic activity">
    <reaction evidence="8 9">
        <text>thymidine + ATP = dTMP + ADP + H(+)</text>
        <dbReference type="Rhea" id="RHEA:19129"/>
        <dbReference type="ChEBI" id="CHEBI:15378"/>
        <dbReference type="ChEBI" id="CHEBI:17748"/>
        <dbReference type="ChEBI" id="CHEBI:30616"/>
        <dbReference type="ChEBI" id="CHEBI:63528"/>
        <dbReference type="ChEBI" id="CHEBI:456216"/>
        <dbReference type="EC" id="2.7.1.21"/>
    </reaction>
</comment>
<accession>A0ABM5VLI7</accession>
<keyword evidence="8" id="KW-0963">Cytoplasm</keyword>
<dbReference type="EC" id="2.7.1.21" evidence="2 8"/>
<dbReference type="PANTHER" id="PTHR11441">
    <property type="entry name" value="THYMIDINE KINASE"/>
    <property type="match status" value="1"/>
</dbReference>
<keyword evidence="8" id="KW-0479">Metal-binding</keyword>
<keyword evidence="6 8" id="KW-0418">Kinase</keyword>
<evidence type="ECO:0000256" key="1">
    <source>
        <dbReference type="ARBA" id="ARBA00007587"/>
    </source>
</evidence>
<dbReference type="Proteomes" id="UP000058660">
    <property type="component" value="Chromosome"/>
</dbReference>
<evidence type="ECO:0000256" key="10">
    <source>
        <dbReference type="RuleBase" id="RU004165"/>
    </source>
</evidence>
<evidence type="ECO:0000313" key="11">
    <source>
        <dbReference type="EMBL" id="ALJ91007.1"/>
    </source>
</evidence>
<dbReference type="RefSeq" id="WP_003045812.1">
    <property type="nucleotide sequence ID" value="NZ_CP010822.1"/>
</dbReference>
<feature type="binding site" evidence="8">
    <location>
        <begin position="89"/>
        <end position="92"/>
    </location>
    <ligand>
        <name>ATP</name>
        <dbReference type="ChEBI" id="CHEBI:30616"/>
    </ligand>
</feature>
<feature type="binding site" evidence="8">
    <location>
        <begin position="16"/>
        <end position="23"/>
    </location>
    <ligand>
        <name>ATP</name>
        <dbReference type="ChEBI" id="CHEBI:30616"/>
    </ligand>
</feature>
<dbReference type="PROSITE" id="PS00603">
    <property type="entry name" value="TK_CELLULAR_TYPE"/>
    <property type="match status" value="1"/>
</dbReference>
<evidence type="ECO:0000256" key="5">
    <source>
        <dbReference type="ARBA" id="ARBA00022741"/>
    </source>
</evidence>